<feature type="transmembrane region" description="Helical" evidence="7">
    <location>
        <begin position="88"/>
        <end position="108"/>
    </location>
</feature>
<dbReference type="PANTHER" id="PTHR33452">
    <property type="entry name" value="OXIDOREDUCTASE CATD-RELATED"/>
    <property type="match status" value="1"/>
</dbReference>
<sequence length="130" mass="13441">MLLHGVQKLLAGQEAFEASIAGMGVQKAEMLSWLVIAGETGLGAMLLVGALTRLAGFLAAMMFAAIWFVTESGKPLLAATGGIAGELLIVYVVVSLAFVFLGAGSASLDRKMSGVRFSGLKTPAGQRGRR</sequence>
<dbReference type="STRING" id="1045773.SAMN05216555_101251"/>
<dbReference type="Pfam" id="PF07681">
    <property type="entry name" value="DoxX"/>
    <property type="match status" value="1"/>
</dbReference>
<evidence type="ECO:0000256" key="2">
    <source>
        <dbReference type="ARBA" id="ARBA00006679"/>
    </source>
</evidence>
<feature type="transmembrane region" description="Helical" evidence="7">
    <location>
        <begin position="42"/>
        <end position="68"/>
    </location>
</feature>
<gene>
    <name evidence="8" type="ORF">SAMN05216555_101251</name>
</gene>
<dbReference type="Proteomes" id="UP000182130">
    <property type="component" value="Unassembled WGS sequence"/>
</dbReference>
<keyword evidence="6 7" id="KW-0472">Membrane</keyword>
<proteinExistence type="inferred from homology"/>
<keyword evidence="5 7" id="KW-1133">Transmembrane helix</keyword>
<reference evidence="9" key="1">
    <citation type="submission" date="2016-10" db="EMBL/GenBank/DDBJ databases">
        <authorList>
            <person name="Varghese N."/>
            <person name="Submissions S."/>
        </authorList>
    </citation>
    <scope>NUCLEOTIDE SEQUENCE [LARGE SCALE GENOMIC DNA]</scope>
    <source>
        <strain evidence="9">CGMCC 1.10783</strain>
    </source>
</reference>
<protein>
    <submittedName>
        <fullName evidence="8">Putative oxidoreductase</fullName>
    </submittedName>
</protein>
<dbReference type="EMBL" id="FNEI01000001">
    <property type="protein sequence ID" value="SDI18497.1"/>
    <property type="molecule type" value="Genomic_DNA"/>
</dbReference>
<dbReference type="GO" id="GO:0005886">
    <property type="term" value="C:plasma membrane"/>
    <property type="evidence" value="ECO:0007669"/>
    <property type="project" value="UniProtKB-SubCell"/>
</dbReference>
<evidence type="ECO:0000256" key="6">
    <source>
        <dbReference type="ARBA" id="ARBA00023136"/>
    </source>
</evidence>
<comment type="similarity">
    <text evidence="2">Belongs to the DoxX family.</text>
</comment>
<evidence type="ECO:0000313" key="8">
    <source>
        <dbReference type="EMBL" id="SDI18497.1"/>
    </source>
</evidence>
<evidence type="ECO:0000256" key="7">
    <source>
        <dbReference type="SAM" id="Phobius"/>
    </source>
</evidence>
<evidence type="ECO:0000256" key="3">
    <source>
        <dbReference type="ARBA" id="ARBA00022475"/>
    </source>
</evidence>
<evidence type="ECO:0000256" key="1">
    <source>
        <dbReference type="ARBA" id="ARBA00004651"/>
    </source>
</evidence>
<keyword evidence="3" id="KW-1003">Cell membrane</keyword>
<organism evidence="8 9">
    <name type="scientific">Arthrobacter cupressi</name>
    <dbReference type="NCBI Taxonomy" id="1045773"/>
    <lineage>
        <taxon>Bacteria</taxon>
        <taxon>Bacillati</taxon>
        <taxon>Actinomycetota</taxon>
        <taxon>Actinomycetes</taxon>
        <taxon>Micrococcales</taxon>
        <taxon>Micrococcaceae</taxon>
        <taxon>Arthrobacter</taxon>
    </lineage>
</organism>
<comment type="subcellular location">
    <subcellularLocation>
        <location evidence="1">Cell membrane</location>
        <topology evidence="1">Multi-pass membrane protein</topology>
    </subcellularLocation>
</comment>
<accession>A0A1G8II78</accession>
<evidence type="ECO:0000256" key="4">
    <source>
        <dbReference type="ARBA" id="ARBA00022692"/>
    </source>
</evidence>
<dbReference type="PANTHER" id="PTHR33452:SF1">
    <property type="entry name" value="INNER MEMBRANE PROTEIN YPHA-RELATED"/>
    <property type="match status" value="1"/>
</dbReference>
<dbReference type="InterPro" id="IPR051907">
    <property type="entry name" value="DoxX-like_oxidoreductase"/>
</dbReference>
<evidence type="ECO:0000313" key="9">
    <source>
        <dbReference type="Proteomes" id="UP000182130"/>
    </source>
</evidence>
<keyword evidence="9" id="KW-1185">Reference proteome</keyword>
<name>A0A1G8II78_9MICC</name>
<keyword evidence="4 7" id="KW-0812">Transmembrane</keyword>
<dbReference type="AlphaFoldDB" id="A0A1G8II78"/>
<evidence type="ECO:0000256" key="5">
    <source>
        <dbReference type="ARBA" id="ARBA00022989"/>
    </source>
</evidence>
<dbReference type="InterPro" id="IPR032808">
    <property type="entry name" value="DoxX"/>
</dbReference>